<comment type="function">
    <text evidence="2">CRISPR (clustered regularly interspaced short palindromic repeat) is an adaptive immune system that provides protection against mobile genetic elements (viruses, transposable elements and conjugative plasmids). CRISPR clusters contain spacers, sequences complementary to antecedent mobile elements, and target invading nucleic acids. CRISPR clusters are transcribed and processed into CRISPR RNA (crRNA).</text>
</comment>
<evidence type="ECO:0000313" key="3">
    <source>
        <dbReference type="EMBL" id="GCF95499.1"/>
    </source>
</evidence>
<evidence type="ECO:0000256" key="2">
    <source>
        <dbReference type="ARBA" id="ARBA00025626"/>
    </source>
</evidence>
<name>A0A4V0WPY7_9ENTE</name>
<dbReference type="GO" id="GO:0051607">
    <property type="term" value="P:defense response to virus"/>
    <property type="evidence" value="ECO:0007669"/>
    <property type="project" value="UniProtKB-KW"/>
</dbReference>
<sequence length="326" mass="37208">MQKISCITLTVLTESPIALSNDQGFGNYTPIKKFFFKDGIHAMTSVATFTYELRKCLFENFGWKLNDLTIKSSNSYFNNVEDLTEKNLEADVFGFLLPNDGVSKTSPLRVIPFVSVTPYRGDTQLITNRGFLNLDLERNRFSEKGEIIPDEEVPTTQALANEEVFGDYYTYTVTIELDRIGMSEVAKNKDGKYHYVPLAERKYMPDELRMQAVQDILNALTILTRDIKHQRVLLKPLAVFGGAFDKVIPYYWDAVRLNEMQGETQLKIDLSAIEEVEAAYQLKDTIKAADKNLLVDKEAISTKPVQAIQQLAERLAIQDNEWYLKD</sequence>
<reference evidence="4" key="1">
    <citation type="submission" date="2019-02" db="EMBL/GenBank/DDBJ databases">
        <title>Draft genome sequence of Enterococcus sp. Gos25-1.</title>
        <authorList>
            <person name="Tanaka N."/>
            <person name="Shiwa Y."/>
            <person name="Fujita N."/>
        </authorList>
    </citation>
    <scope>NUCLEOTIDE SEQUENCE [LARGE SCALE GENOMIC DNA]</scope>
    <source>
        <strain evidence="4">Gos25-1</strain>
    </source>
</reference>
<comment type="caution">
    <text evidence="3">The sequence shown here is derived from an EMBL/GenBank/DDBJ whole genome shotgun (WGS) entry which is preliminary data.</text>
</comment>
<protein>
    <submittedName>
        <fullName evidence="3">Type I-B CRISPR-associated protein Cas7/Cst2/DevR</fullName>
    </submittedName>
</protein>
<dbReference type="Pfam" id="PF01905">
    <property type="entry name" value="DevR"/>
    <property type="match status" value="1"/>
</dbReference>
<dbReference type="OrthoDB" id="9781560at2"/>
<dbReference type="InterPro" id="IPR010154">
    <property type="entry name" value="CRISPR-assoc_Cas7/Cst2/DevR"/>
</dbReference>
<proteinExistence type="predicted"/>
<dbReference type="InterPro" id="IPR013414">
    <property type="entry name" value="Cas7/Cst2/DevR_sub_I-B/Tneap"/>
</dbReference>
<evidence type="ECO:0000313" key="4">
    <source>
        <dbReference type="Proteomes" id="UP000290567"/>
    </source>
</evidence>
<dbReference type="Proteomes" id="UP000290567">
    <property type="component" value="Unassembled WGS sequence"/>
</dbReference>
<accession>A0A4V0WPY7</accession>
<dbReference type="AlphaFoldDB" id="A0A4V0WPY7"/>
<keyword evidence="4" id="KW-1185">Reference proteome</keyword>
<dbReference type="NCBIfam" id="TIGR02585">
    <property type="entry name" value="cas_Cst2_DevR"/>
    <property type="match status" value="1"/>
</dbReference>
<dbReference type="RefSeq" id="WP_146623885.1">
    <property type="nucleotide sequence ID" value="NZ_BJCC01000033.1"/>
</dbReference>
<gene>
    <name evidence="3" type="ORF">NRIC_33900</name>
</gene>
<organism evidence="3 4">
    <name type="scientific">Enterococcus florum</name>
    <dbReference type="NCBI Taxonomy" id="2480627"/>
    <lineage>
        <taxon>Bacteria</taxon>
        <taxon>Bacillati</taxon>
        <taxon>Bacillota</taxon>
        <taxon>Bacilli</taxon>
        <taxon>Lactobacillales</taxon>
        <taxon>Enterococcaceae</taxon>
        <taxon>Enterococcus</taxon>
    </lineage>
</organism>
<keyword evidence="1" id="KW-0051">Antiviral defense</keyword>
<dbReference type="EMBL" id="BJCC01000033">
    <property type="protein sequence ID" value="GCF95499.1"/>
    <property type="molecule type" value="Genomic_DNA"/>
</dbReference>
<evidence type="ECO:0000256" key="1">
    <source>
        <dbReference type="ARBA" id="ARBA00023118"/>
    </source>
</evidence>
<dbReference type="NCBIfam" id="TIGR01875">
    <property type="entry name" value="cas_MJ0381"/>
    <property type="match status" value="1"/>
</dbReference>